<accession>A0A1W2D2I4</accession>
<evidence type="ECO:0000313" key="2">
    <source>
        <dbReference type="Proteomes" id="UP000192418"/>
    </source>
</evidence>
<sequence>MNIGKIKLNIILPVELVQKFTKMAGPRKRSQLIADSVALRIKQMKNKQLDTLLAEGYHTEKEESIKIIKKLRL</sequence>
<dbReference type="OrthoDB" id="5421204at2"/>
<dbReference type="EMBL" id="FWXY01000015">
    <property type="protein sequence ID" value="SMC91815.1"/>
    <property type="molecule type" value="Genomic_DNA"/>
</dbReference>
<organism evidence="1 2">
    <name type="scientific">Desulfocicer vacuolatum DSM 3385</name>
    <dbReference type="NCBI Taxonomy" id="1121400"/>
    <lineage>
        <taxon>Bacteria</taxon>
        <taxon>Pseudomonadati</taxon>
        <taxon>Thermodesulfobacteriota</taxon>
        <taxon>Desulfobacteria</taxon>
        <taxon>Desulfobacterales</taxon>
        <taxon>Desulfobacteraceae</taxon>
        <taxon>Desulfocicer</taxon>
    </lineage>
</organism>
<dbReference type="GO" id="GO:0006355">
    <property type="term" value="P:regulation of DNA-templated transcription"/>
    <property type="evidence" value="ECO:0007669"/>
    <property type="project" value="InterPro"/>
</dbReference>
<dbReference type="Proteomes" id="UP000192418">
    <property type="component" value="Unassembled WGS sequence"/>
</dbReference>
<gene>
    <name evidence="1" type="ORF">SAMN02746065_11523</name>
</gene>
<evidence type="ECO:0000313" key="1">
    <source>
        <dbReference type="EMBL" id="SMC91815.1"/>
    </source>
</evidence>
<name>A0A1W2D2I4_9BACT</name>
<keyword evidence="2" id="KW-1185">Reference proteome</keyword>
<reference evidence="1 2" key="1">
    <citation type="submission" date="2017-04" db="EMBL/GenBank/DDBJ databases">
        <authorList>
            <person name="Afonso C.L."/>
            <person name="Miller P.J."/>
            <person name="Scott M.A."/>
            <person name="Spackman E."/>
            <person name="Goraichik I."/>
            <person name="Dimitrov K.M."/>
            <person name="Suarez D.L."/>
            <person name="Swayne D.E."/>
        </authorList>
    </citation>
    <scope>NUCLEOTIDE SEQUENCE [LARGE SCALE GENOMIC DNA]</scope>
    <source>
        <strain evidence="1 2">DSM 3385</strain>
    </source>
</reference>
<dbReference type="AlphaFoldDB" id="A0A1W2D2I4"/>
<dbReference type="Gene3D" id="1.10.1220.10">
    <property type="entry name" value="Met repressor-like"/>
    <property type="match status" value="1"/>
</dbReference>
<protein>
    <recommendedName>
        <fullName evidence="3">CopG family transcriptional regulator</fullName>
    </recommendedName>
</protein>
<proteinExistence type="predicted"/>
<dbReference type="InterPro" id="IPR013321">
    <property type="entry name" value="Arc_rbn_hlx_hlx"/>
</dbReference>
<dbReference type="RefSeq" id="WP_084070005.1">
    <property type="nucleotide sequence ID" value="NZ_FWXY01000015.1"/>
</dbReference>
<evidence type="ECO:0008006" key="3">
    <source>
        <dbReference type="Google" id="ProtNLM"/>
    </source>
</evidence>